<protein>
    <submittedName>
        <fullName evidence="3">DUF4282 domain-containing protein</fullName>
    </submittedName>
</protein>
<reference evidence="3 4" key="1">
    <citation type="submission" date="2018-11" db="EMBL/GenBank/DDBJ databases">
        <title>Genomes From Bacteria Associated with the Canine Oral Cavity: a Test Case for Automated Genome-Based Taxonomic Assignment.</title>
        <authorList>
            <person name="Coil D.A."/>
            <person name="Jospin G."/>
            <person name="Darling A.E."/>
            <person name="Wallis C."/>
            <person name="Davis I.J."/>
            <person name="Harris S."/>
            <person name="Eisen J.A."/>
            <person name="Holcombe L.J."/>
            <person name="O'Flynn C."/>
        </authorList>
    </citation>
    <scope>NUCLEOTIDE SEQUENCE [LARGE SCALE GENOMIC DNA]</scope>
    <source>
        <strain evidence="3 4">OH2822_COT-296</strain>
    </source>
</reference>
<keyword evidence="2" id="KW-1133">Transmembrane helix</keyword>
<accession>A0A3P1WRZ9</accession>
<dbReference type="OrthoDB" id="3734615at2"/>
<feature type="transmembrane region" description="Helical" evidence="2">
    <location>
        <begin position="82"/>
        <end position="103"/>
    </location>
</feature>
<gene>
    <name evidence="3" type="ORF">EII35_08575</name>
</gene>
<proteinExistence type="predicted"/>
<dbReference type="RefSeq" id="WP_125228053.1">
    <property type="nucleotide sequence ID" value="NZ_RQYT01000017.1"/>
</dbReference>
<feature type="transmembrane region" description="Helical" evidence="2">
    <location>
        <begin position="115"/>
        <end position="139"/>
    </location>
</feature>
<evidence type="ECO:0000256" key="1">
    <source>
        <dbReference type="SAM" id="MobiDB-lite"/>
    </source>
</evidence>
<evidence type="ECO:0000256" key="2">
    <source>
        <dbReference type="SAM" id="Phobius"/>
    </source>
</evidence>
<evidence type="ECO:0000313" key="4">
    <source>
        <dbReference type="Proteomes" id="UP000280935"/>
    </source>
</evidence>
<feature type="compositionally biased region" description="Pro residues" evidence="1">
    <location>
        <begin position="40"/>
        <end position="57"/>
    </location>
</feature>
<dbReference type="Pfam" id="PF14110">
    <property type="entry name" value="DUF4282"/>
    <property type="match status" value="1"/>
</dbReference>
<keyword evidence="2" id="KW-0812">Transmembrane</keyword>
<comment type="caution">
    <text evidence="3">The sequence shown here is derived from an EMBL/GenBank/DDBJ whole genome shotgun (WGS) entry which is preliminary data.</text>
</comment>
<dbReference type="EMBL" id="RQYT01000017">
    <property type="protein sequence ID" value="RRD49409.1"/>
    <property type="molecule type" value="Genomic_DNA"/>
</dbReference>
<organism evidence="3 4">
    <name type="scientific">Arachnia propionica</name>
    <dbReference type="NCBI Taxonomy" id="1750"/>
    <lineage>
        <taxon>Bacteria</taxon>
        <taxon>Bacillati</taxon>
        <taxon>Actinomycetota</taxon>
        <taxon>Actinomycetes</taxon>
        <taxon>Propionibacteriales</taxon>
        <taxon>Propionibacteriaceae</taxon>
        <taxon>Arachnia</taxon>
    </lineage>
</organism>
<sequence length="152" mass="16177">MSTPQQPYDPNVQGNAWEQSQPTGQVWDQQSMEAWGTQPPQAPEPPAAPAPAPAPPRPSSGFISSLLDLNFSSFLTLRAIKATYLVLTAAFGLLVLIDVITAFTRDAGHGLVQLLIGAVTFVAGAIAIRVVLEVAFAVVRGSEDIRSQLTPR</sequence>
<feature type="compositionally biased region" description="Polar residues" evidence="1">
    <location>
        <begin position="1"/>
        <end position="32"/>
    </location>
</feature>
<dbReference type="InterPro" id="IPR025557">
    <property type="entry name" value="DUF4282"/>
</dbReference>
<dbReference type="Proteomes" id="UP000280935">
    <property type="component" value="Unassembled WGS sequence"/>
</dbReference>
<name>A0A3P1WRZ9_9ACTN</name>
<keyword evidence="2" id="KW-0472">Membrane</keyword>
<feature type="region of interest" description="Disordered" evidence="1">
    <location>
        <begin position="1"/>
        <end position="57"/>
    </location>
</feature>
<dbReference type="AlphaFoldDB" id="A0A3P1WRZ9"/>
<evidence type="ECO:0000313" key="3">
    <source>
        <dbReference type="EMBL" id="RRD49409.1"/>
    </source>
</evidence>